<evidence type="ECO:0000259" key="1">
    <source>
        <dbReference type="Pfam" id="PF08308"/>
    </source>
</evidence>
<dbReference type="InterPro" id="IPR013229">
    <property type="entry name" value="PEGA"/>
</dbReference>
<dbReference type="EMBL" id="UINC01215707">
    <property type="protein sequence ID" value="SVE41529.1"/>
    <property type="molecule type" value="Genomic_DNA"/>
</dbReference>
<protein>
    <recommendedName>
        <fullName evidence="1">PEGA domain-containing protein</fullName>
    </recommendedName>
</protein>
<organism evidence="2">
    <name type="scientific">marine metagenome</name>
    <dbReference type="NCBI Taxonomy" id="408172"/>
    <lineage>
        <taxon>unclassified sequences</taxon>
        <taxon>metagenomes</taxon>
        <taxon>ecological metagenomes</taxon>
    </lineage>
</organism>
<accession>A0A383DB65</accession>
<name>A0A383DB65_9ZZZZ</name>
<dbReference type="Pfam" id="PF08308">
    <property type="entry name" value="PEGA"/>
    <property type="match status" value="1"/>
</dbReference>
<dbReference type="AlphaFoldDB" id="A0A383DB65"/>
<reference evidence="2" key="1">
    <citation type="submission" date="2018-05" db="EMBL/GenBank/DDBJ databases">
        <authorList>
            <person name="Lanie J.A."/>
            <person name="Ng W.-L."/>
            <person name="Kazmierczak K.M."/>
            <person name="Andrzejewski T.M."/>
            <person name="Davidsen T.M."/>
            <person name="Wayne K.J."/>
            <person name="Tettelin H."/>
            <person name="Glass J.I."/>
            <person name="Rusch D."/>
            <person name="Podicherti R."/>
            <person name="Tsui H.-C.T."/>
            <person name="Winkler M.E."/>
        </authorList>
    </citation>
    <scope>NUCLEOTIDE SEQUENCE</scope>
</reference>
<sequence>MKKIIILFTIVISVVINGCATILTGSTDIISFDSDPEGAKILMDGIEIGKTPASITLKRPGFSDKEVILKLEGYEDRRFVLQKEFNVIAILNFAGWVGWIVDIGTGSFYKYSPKAYDMDLEPKAYNIDELQKDTLGRLIVPDDEGSLFVYDEEVGYKILFE</sequence>
<proteinExistence type="predicted"/>
<evidence type="ECO:0000313" key="2">
    <source>
        <dbReference type="EMBL" id="SVE41529.1"/>
    </source>
</evidence>
<feature type="domain" description="PEGA" evidence="1">
    <location>
        <begin position="30"/>
        <end position="76"/>
    </location>
</feature>
<gene>
    <name evidence="2" type="ORF">METZ01_LOCUS494383</name>
</gene>